<dbReference type="PIRSF" id="PIRSF002599">
    <property type="entry name" value="Cold_shock_A"/>
    <property type="match status" value="1"/>
</dbReference>
<dbReference type="HOGENOM" id="CLU_091970_3_0_9"/>
<name>A0A060LZP5_9BACI</name>
<dbReference type="OrthoDB" id="1698854at2"/>
<evidence type="ECO:0000313" key="3">
    <source>
        <dbReference type="Proteomes" id="UP000027142"/>
    </source>
</evidence>
<dbReference type="RefSeq" id="WP_038481800.1">
    <property type="nucleotide sequence ID" value="NZ_CP003923.1"/>
</dbReference>
<keyword evidence="1" id="KW-1133">Transmembrane helix</keyword>
<proteinExistence type="predicted"/>
<evidence type="ECO:0000256" key="1">
    <source>
        <dbReference type="SAM" id="Phobius"/>
    </source>
</evidence>
<dbReference type="eggNOG" id="COG3326">
    <property type="taxonomic scope" value="Bacteria"/>
</dbReference>
<keyword evidence="1" id="KW-0812">Transmembrane</keyword>
<gene>
    <name evidence="2" type="ORF">BleG1_2680</name>
</gene>
<evidence type="ECO:0000313" key="2">
    <source>
        <dbReference type="EMBL" id="AIC95245.1"/>
    </source>
</evidence>
<dbReference type="InterPro" id="IPR012156">
    <property type="entry name" value="Cold_shock_CspA"/>
</dbReference>
<dbReference type="STRING" id="1246626.BleG1_2680"/>
<dbReference type="Pfam" id="PF06961">
    <property type="entry name" value="DUF1294"/>
    <property type="match status" value="1"/>
</dbReference>
<dbReference type="AlphaFoldDB" id="A0A060LZP5"/>
<reference evidence="2 3" key="1">
    <citation type="journal article" date="2014" name="Gene">
        <title>A comparative genomic analysis of the alkalitolerant soil bacterium Bacillus lehensis G1.</title>
        <authorList>
            <person name="Noor Y.M."/>
            <person name="Samsulrizal N.H."/>
            <person name="Jema'on N.A."/>
            <person name="Low K.O."/>
            <person name="Ramli A.N."/>
            <person name="Alias N.I."/>
            <person name="Damis S.I."/>
            <person name="Fuzi S.F."/>
            <person name="Isa M.N."/>
            <person name="Murad A.M."/>
            <person name="Raih M.F."/>
            <person name="Bakar F.D."/>
            <person name="Najimudin N."/>
            <person name="Mahadi N.M."/>
            <person name="Illias R.M."/>
        </authorList>
    </citation>
    <scope>NUCLEOTIDE SEQUENCE [LARGE SCALE GENOMIC DNA]</scope>
    <source>
        <strain evidence="2 3">G1</strain>
    </source>
</reference>
<keyword evidence="3" id="KW-1185">Reference proteome</keyword>
<protein>
    <recommendedName>
        <fullName evidence="4">DUF1294 domain-containing protein</fullName>
    </recommendedName>
</protein>
<dbReference type="GO" id="GO:0003676">
    <property type="term" value="F:nucleic acid binding"/>
    <property type="evidence" value="ECO:0007669"/>
    <property type="project" value="InterPro"/>
</dbReference>
<accession>A0A060LZP5</accession>
<organism evidence="2 3">
    <name type="scientific">Shouchella lehensis G1</name>
    <dbReference type="NCBI Taxonomy" id="1246626"/>
    <lineage>
        <taxon>Bacteria</taxon>
        <taxon>Bacillati</taxon>
        <taxon>Bacillota</taxon>
        <taxon>Bacilli</taxon>
        <taxon>Bacillales</taxon>
        <taxon>Bacillaceae</taxon>
        <taxon>Shouchella</taxon>
    </lineage>
</organism>
<feature type="transmembrane region" description="Helical" evidence="1">
    <location>
        <begin position="65"/>
        <end position="83"/>
    </location>
</feature>
<dbReference type="Proteomes" id="UP000027142">
    <property type="component" value="Chromosome"/>
</dbReference>
<feature type="transmembrane region" description="Helical" evidence="1">
    <location>
        <begin position="33"/>
        <end position="53"/>
    </location>
</feature>
<dbReference type="KEGG" id="ble:BleG1_2680"/>
<sequence>MLVYLSLLSVFTFIVMGMDKHNARHQRSRIPEKSLFLFAIIGGSVGLLAGMYSFRHKTRKPSFKYGIPAIVVLQLAVGLFIYTSL</sequence>
<evidence type="ECO:0008006" key="4">
    <source>
        <dbReference type="Google" id="ProtNLM"/>
    </source>
</evidence>
<dbReference type="EMBL" id="CP003923">
    <property type="protein sequence ID" value="AIC95245.1"/>
    <property type="molecule type" value="Genomic_DNA"/>
</dbReference>
<dbReference type="PATRIC" id="fig|1246626.3.peg.2672"/>
<dbReference type="InterPro" id="IPR010718">
    <property type="entry name" value="DUF1294"/>
</dbReference>
<keyword evidence="1" id="KW-0472">Membrane</keyword>